<dbReference type="InterPro" id="IPR059003">
    <property type="entry name" value="At1g61900_C"/>
</dbReference>
<feature type="domain" description="At1g61900-like C-terminal" evidence="1">
    <location>
        <begin position="2"/>
        <end position="56"/>
    </location>
</feature>
<accession>A0A6A4NYU3</accession>
<organism evidence="2 3">
    <name type="scientific">Lupinus albus</name>
    <name type="common">White lupine</name>
    <name type="synonym">Lupinus termis</name>
    <dbReference type="NCBI Taxonomy" id="3870"/>
    <lineage>
        <taxon>Eukaryota</taxon>
        <taxon>Viridiplantae</taxon>
        <taxon>Streptophyta</taxon>
        <taxon>Embryophyta</taxon>
        <taxon>Tracheophyta</taxon>
        <taxon>Spermatophyta</taxon>
        <taxon>Magnoliopsida</taxon>
        <taxon>eudicotyledons</taxon>
        <taxon>Gunneridae</taxon>
        <taxon>Pentapetalae</taxon>
        <taxon>rosids</taxon>
        <taxon>fabids</taxon>
        <taxon>Fabales</taxon>
        <taxon>Fabaceae</taxon>
        <taxon>Papilionoideae</taxon>
        <taxon>50 kb inversion clade</taxon>
        <taxon>genistoids sensu lato</taxon>
        <taxon>core genistoids</taxon>
        <taxon>Genisteae</taxon>
        <taxon>Lupinus</taxon>
    </lineage>
</organism>
<comment type="caution">
    <text evidence="2">The sequence shown here is derived from an EMBL/GenBank/DDBJ whole genome shotgun (WGS) entry which is preliminary data.</text>
</comment>
<dbReference type="Pfam" id="PF26584">
    <property type="entry name" value="At1g61900"/>
    <property type="match status" value="1"/>
</dbReference>
<gene>
    <name evidence="2" type="ORF">Lalb_Chr19g0135821</name>
</gene>
<sequence length="74" mass="8295">MQSSNRTTCCKAIKSYVSYLQDQSFITNLQALKCAVSLGKELQKANVSSNVYNLCHISLKDFSLQGWHCYISIA</sequence>
<dbReference type="EMBL" id="WOCE01000019">
    <property type="protein sequence ID" value="KAE9593064.1"/>
    <property type="molecule type" value="Genomic_DNA"/>
</dbReference>
<name>A0A6A4NYU3_LUPAL</name>
<dbReference type="OrthoDB" id="1735494at2759"/>
<dbReference type="AlphaFoldDB" id="A0A6A4NYU3"/>
<dbReference type="PANTHER" id="PTHR33831:SF8">
    <property type="entry name" value="SPARK DOMAIN-CONTAINING PROTEIN"/>
    <property type="match status" value="1"/>
</dbReference>
<protein>
    <recommendedName>
        <fullName evidence="1">At1g61900-like C-terminal domain-containing protein</fullName>
    </recommendedName>
</protein>
<keyword evidence="3" id="KW-1185">Reference proteome</keyword>
<dbReference type="Proteomes" id="UP000447434">
    <property type="component" value="Chromosome 19"/>
</dbReference>
<reference evidence="3" key="1">
    <citation type="journal article" date="2020" name="Nat. Commun.">
        <title>Genome sequence of the cluster root forming white lupin.</title>
        <authorList>
            <person name="Hufnagel B."/>
            <person name="Marques A."/>
            <person name="Soriano A."/>
            <person name="Marques L."/>
            <person name="Divol F."/>
            <person name="Doumas P."/>
            <person name="Sallet E."/>
            <person name="Mancinotti D."/>
            <person name="Carrere S."/>
            <person name="Marande W."/>
            <person name="Arribat S."/>
            <person name="Keller J."/>
            <person name="Huneau C."/>
            <person name="Blein T."/>
            <person name="Aime D."/>
            <person name="Laguerre M."/>
            <person name="Taylor J."/>
            <person name="Schubert V."/>
            <person name="Nelson M."/>
            <person name="Geu-Flores F."/>
            <person name="Crespi M."/>
            <person name="Gallardo-Guerrero K."/>
            <person name="Delaux P.-M."/>
            <person name="Salse J."/>
            <person name="Berges H."/>
            <person name="Guyot R."/>
            <person name="Gouzy J."/>
            <person name="Peret B."/>
        </authorList>
    </citation>
    <scope>NUCLEOTIDE SEQUENCE [LARGE SCALE GENOMIC DNA]</scope>
    <source>
        <strain evidence="3">cv. Amiga</strain>
    </source>
</reference>
<dbReference type="InterPro" id="IPR040336">
    <property type="entry name" value="At1g61900-like"/>
</dbReference>
<evidence type="ECO:0000313" key="3">
    <source>
        <dbReference type="Proteomes" id="UP000447434"/>
    </source>
</evidence>
<evidence type="ECO:0000259" key="1">
    <source>
        <dbReference type="Pfam" id="PF26584"/>
    </source>
</evidence>
<evidence type="ECO:0000313" key="2">
    <source>
        <dbReference type="EMBL" id="KAE9593064.1"/>
    </source>
</evidence>
<proteinExistence type="predicted"/>
<dbReference type="PANTHER" id="PTHR33831">
    <property type="entry name" value="GPI-ANCHORED PROTEIN"/>
    <property type="match status" value="1"/>
</dbReference>
<dbReference type="GO" id="GO:0005886">
    <property type="term" value="C:plasma membrane"/>
    <property type="evidence" value="ECO:0007669"/>
    <property type="project" value="TreeGrafter"/>
</dbReference>